<reference evidence="1 2" key="1">
    <citation type="journal article" date="2023" name="Commun. Biol.">
        <title>Genome analysis of Parmales, the sister group of diatoms, reveals the evolutionary specialization of diatoms from phago-mixotrophs to photoautotrophs.</title>
        <authorList>
            <person name="Ban H."/>
            <person name="Sato S."/>
            <person name="Yoshikawa S."/>
            <person name="Yamada K."/>
            <person name="Nakamura Y."/>
            <person name="Ichinomiya M."/>
            <person name="Sato N."/>
            <person name="Blanc-Mathieu R."/>
            <person name="Endo H."/>
            <person name="Kuwata A."/>
            <person name="Ogata H."/>
        </authorList>
    </citation>
    <scope>NUCLEOTIDE SEQUENCE [LARGE SCALE GENOMIC DNA]</scope>
</reference>
<dbReference type="Proteomes" id="UP001165060">
    <property type="component" value="Unassembled WGS sequence"/>
</dbReference>
<dbReference type="InterPro" id="IPR000643">
    <property type="entry name" value="Iodothyronine_deiodinase"/>
</dbReference>
<protein>
    <recommendedName>
        <fullName evidence="3">Iodothyronine deiodinase</fullName>
    </recommendedName>
</protein>
<organism evidence="1 2">
    <name type="scientific">Tetraparma gracilis</name>
    <dbReference type="NCBI Taxonomy" id="2962635"/>
    <lineage>
        <taxon>Eukaryota</taxon>
        <taxon>Sar</taxon>
        <taxon>Stramenopiles</taxon>
        <taxon>Ochrophyta</taxon>
        <taxon>Bolidophyceae</taxon>
        <taxon>Parmales</taxon>
        <taxon>Triparmaceae</taxon>
        <taxon>Tetraparma</taxon>
    </lineage>
</organism>
<comment type="caution">
    <text evidence="1">The sequence shown here is derived from an EMBL/GenBank/DDBJ whole genome shotgun (WGS) entry which is preliminary data.</text>
</comment>
<dbReference type="PANTHER" id="PTHR11781">
    <property type="entry name" value="IODOTHYRONINE DEIODINASE"/>
    <property type="match status" value="1"/>
</dbReference>
<keyword evidence="2" id="KW-1185">Reference proteome</keyword>
<dbReference type="PANTHER" id="PTHR11781:SF22">
    <property type="entry name" value="TYPE I IODOTHYRONINE DEIODINASE"/>
    <property type="match status" value="1"/>
</dbReference>
<accession>A0ABQ6NAH1</accession>
<dbReference type="EMBL" id="BRYB01006527">
    <property type="protein sequence ID" value="GMI51026.1"/>
    <property type="molecule type" value="Genomic_DNA"/>
</dbReference>
<evidence type="ECO:0000313" key="2">
    <source>
        <dbReference type="Proteomes" id="UP001165060"/>
    </source>
</evidence>
<sequence>MASRDTRSDYLLLYGEEAHAVDEWPISSGRYNPGGEPVSVKQPRDLGERIAVCGEMLEKLGLEGGGGFQVALDDPAGGNAFGEAYSPWPIRMYVVEGGVLQFISEPRGCSHDVGELREWLEGRHGEDFV</sequence>
<evidence type="ECO:0000313" key="1">
    <source>
        <dbReference type="EMBL" id="GMI51026.1"/>
    </source>
</evidence>
<gene>
    <name evidence="1" type="ORF">TeGR_g12658</name>
</gene>
<dbReference type="Gene3D" id="3.40.30.10">
    <property type="entry name" value="Glutaredoxin"/>
    <property type="match status" value="1"/>
</dbReference>
<dbReference type="Pfam" id="PF00837">
    <property type="entry name" value="T4_deiodinase"/>
    <property type="match status" value="1"/>
</dbReference>
<name>A0ABQ6NAH1_9STRA</name>
<proteinExistence type="predicted"/>
<evidence type="ECO:0008006" key="3">
    <source>
        <dbReference type="Google" id="ProtNLM"/>
    </source>
</evidence>